<dbReference type="PROSITE" id="PS50885">
    <property type="entry name" value="HAMP"/>
    <property type="match status" value="1"/>
</dbReference>
<dbReference type="GO" id="GO:0004721">
    <property type="term" value="F:phosphoprotein phosphatase activity"/>
    <property type="evidence" value="ECO:0007669"/>
    <property type="project" value="TreeGrafter"/>
</dbReference>
<reference evidence="12" key="2">
    <citation type="journal article" date="2021" name="PeerJ">
        <title>Extensive microbial diversity within the chicken gut microbiome revealed by metagenomics and culture.</title>
        <authorList>
            <person name="Gilroy R."/>
            <person name="Ravi A."/>
            <person name="Getino M."/>
            <person name="Pursley I."/>
            <person name="Horton D.L."/>
            <person name="Alikhan N.F."/>
            <person name="Baker D."/>
            <person name="Gharbi K."/>
            <person name="Hall N."/>
            <person name="Watson M."/>
            <person name="Adriaenssens E.M."/>
            <person name="Foster-Nyarko E."/>
            <person name="Jarju S."/>
            <person name="Secka A."/>
            <person name="Antonio M."/>
            <person name="Oren A."/>
            <person name="Chaudhuri R.R."/>
            <person name="La Ragione R."/>
            <person name="Hildebrand F."/>
            <person name="Pallen M.J."/>
        </authorList>
    </citation>
    <scope>NUCLEOTIDE SEQUENCE</scope>
    <source>
        <strain evidence="12">F6-4510</strain>
    </source>
</reference>
<dbReference type="FunFam" id="3.30.565.10:FF:000006">
    <property type="entry name" value="Sensor histidine kinase WalK"/>
    <property type="match status" value="1"/>
</dbReference>
<dbReference type="GO" id="GO:0000155">
    <property type="term" value="F:phosphorelay sensor kinase activity"/>
    <property type="evidence" value="ECO:0007669"/>
    <property type="project" value="InterPro"/>
</dbReference>
<dbReference type="Proteomes" id="UP000823611">
    <property type="component" value="Unassembled WGS sequence"/>
</dbReference>
<dbReference type="PRINTS" id="PR00344">
    <property type="entry name" value="BCTRLSENSOR"/>
</dbReference>
<feature type="domain" description="HAMP" evidence="11">
    <location>
        <begin position="197"/>
        <end position="249"/>
    </location>
</feature>
<evidence type="ECO:0000256" key="4">
    <source>
        <dbReference type="ARBA" id="ARBA00022553"/>
    </source>
</evidence>
<keyword evidence="4" id="KW-0597">Phosphoprotein</keyword>
<dbReference type="InterPro" id="IPR003661">
    <property type="entry name" value="HisK_dim/P_dom"/>
</dbReference>
<dbReference type="Pfam" id="PF00512">
    <property type="entry name" value="HisKA"/>
    <property type="match status" value="1"/>
</dbReference>
<dbReference type="Pfam" id="PF02518">
    <property type="entry name" value="HATPase_c"/>
    <property type="match status" value="1"/>
</dbReference>
<organism evidence="12 13">
    <name type="scientific">Candidatus Fimicola merdigallinarum</name>
    <dbReference type="NCBI Taxonomy" id="2840819"/>
    <lineage>
        <taxon>Bacteria</taxon>
        <taxon>Bacillati</taxon>
        <taxon>Bacillota</taxon>
        <taxon>Clostridia</taxon>
        <taxon>Lachnospirales</taxon>
        <taxon>Lachnospiraceae</taxon>
        <taxon>Lachnospiraceae incertae sedis</taxon>
        <taxon>Candidatus Fimicola</taxon>
    </lineage>
</organism>
<dbReference type="PANTHER" id="PTHR45453">
    <property type="entry name" value="PHOSPHATE REGULON SENSOR PROTEIN PHOR"/>
    <property type="match status" value="1"/>
</dbReference>
<keyword evidence="9" id="KW-1133">Transmembrane helix</keyword>
<dbReference type="CDD" id="cd00075">
    <property type="entry name" value="HATPase"/>
    <property type="match status" value="1"/>
</dbReference>
<keyword evidence="9" id="KW-0812">Transmembrane</keyword>
<dbReference type="SMART" id="SM00387">
    <property type="entry name" value="HATPase_c"/>
    <property type="match status" value="1"/>
</dbReference>
<feature type="transmembrane region" description="Helical" evidence="9">
    <location>
        <begin position="177"/>
        <end position="196"/>
    </location>
</feature>
<accession>A0A9D9DX93</accession>
<keyword evidence="7" id="KW-0902">Two-component regulatory system</keyword>
<dbReference type="PANTHER" id="PTHR45453:SF1">
    <property type="entry name" value="PHOSPHATE REGULON SENSOR PROTEIN PHOR"/>
    <property type="match status" value="1"/>
</dbReference>
<reference evidence="12" key="1">
    <citation type="submission" date="2020-10" db="EMBL/GenBank/DDBJ databases">
        <authorList>
            <person name="Gilroy R."/>
        </authorList>
    </citation>
    <scope>NUCLEOTIDE SEQUENCE</scope>
    <source>
        <strain evidence="12">F6-4510</strain>
    </source>
</reference>
<dbReference type="Gene3D" id="1.10.287.130">
    <property type="match status" value="1"/>
</dbReference>
<dbReference type="PROSITE" id="PS50109">
    <property type="entry name" value="HIS_KIN"/>
    <property type="match status" value="1"/>
</dbReference>
<evidence type="ECO:0000256" key="8">
    <source>
        <dbReference type="ARBA" id="ARBA00023136"/>
    </source>
</evidence>
<dbReference type="GO" id="GO:0016036">
    <property type="term" value="P:cellular response to phosphate starvation"/>
    <property type="evidence" value="ECO:0007669"/>
    <property type="project" value="TreeGrafter"/>
</dbReference>
<dbReference type="Pfam" id="PF00672">
    <property type="entry name" value="HAMP"/>
    <property type="match status" value="1"/>
</dbReference>
<evidence type="ECO:0000256" key="6">
    <source>
        <dbReference type="ARBA" id="ARBA00022777"/>
    </source>
</evidence>
<dbReference type="EMBL" id="JADIMX010000049">
    <property type="protein sequence ID" value="MBO8434176.1"/>
    <property type="molecule type" value="Genomic_DNA"/>
</dbReference>
<gene>
    <name evidence="12" type="ORF">IAC55_02475</name>
</gene>
<dbReference type="SUPFAM" id="SSF47384">
    <property type="entry name" value="Homodimeric domain of signal transducing histidine kinase"/>
    <property type="match status" value="1"/>
</dbReference>
<dbReference type="InterPro" id="IPR005467">
    <property type="entry name" value="His_kinase_dom"/>
</dbReference>
<evidence type="ECO:0000259" key="11">
    <source>
        <dbReference type="PROSITE" id="PS50885"/>
    </source>
</evidence>
<dbReference type="SUPFAM" id="SSF55874">
    <property type="entry name" value="ATPase domain of HSP90 chaperone/DNA topoisomerase II/histidine kinase"/>
    <property type="match status" value="1"/>
</dbReference>
<dbReference type="SUPFAM" id="SSF158472">
    <property type="entry name" value="HAMP domain-like"/>
    <property type="match status" value="1"/>
</dbReference>
<dbReference type="SMART" id="SM00304">
    <property type="entry name" value="HAMP"/>
    <property type="match status" value="1"/>
</dbReference>
<evidence type="ECO:0000313" key="13">
    <source>
        <dbReference type="Proteomes" id="UP000823611"/>
    </source>
</evidence>
<comment type="caution">
    <text evidence="12">The sequence shown here is derived from an EMBL/GenBank/DDBJ whole genome shotgun (WGS) entry which is preliminary data.</text>
</comment>
<dbReference type="InterPro" id="IPR036097">
    <property type="entry name" value="HisK_dim/P_sf"/>
</dbReference>
<evidence type="ECO:0000256" key="5">
    <source>
        <dbReference type="ARBA" id="ARBA00022679"/>
    </source>
</evidence>
<evidence type="ECO:0000256" key="1">
    <source>
        <dbReference type="ARBA" id="ARBA00000085"/>
    </source>
</evidence>
<dbReference type="FunFam" id="1.10.287.130:FF:000001">
    <property type="entry name" value="Two-component sensor histidine kinase"/>
    <property type="match status" value="1"/>
</dbReference>
<dbReference type="AlphaFoldDB" id="A0A9D9DX93"/>
<dbReference type="InterPro" id="IPR036890">
    <property type="entry name" value="HATPase_C_sf"/>
</dbReference>
<evidence type="ECO:0000256" key="7">
    <source>
        <dbReference type="ARBA" id="ARBA00023012"/>
    </source>
</evidence>
<dbReference type="Gene3D" id="6.10.340.10">
    <property type="match status" value="1"/>
</dbReference>
<evidence type="ECO:0000313" key="12">
    <source>
        <dbReference type="EMBL" id="MBO8434176.1"/>
    </source>
</evidence>
<dbReference type="InterPro" id="IPR050351">
    <property type="entry name" value="BphY/WalK/GraS-like"/>
</dbReference>
<feature type="transmembrane region" description="Helical" evidence="9">
    <location>
        <begin position="12"/>
        <end position="32"/>
    </location>
</feature>
<dbReference type="InterPro" id="IPR003660">
    <property type="entry name" value="HAMP_dom"/>
</dbReference>
<evidence type="ECO:0000256" key="9">
    <source>
        <dbReference type="SAM" id="Phobius"/>
    </source>
</evidence>
<proteinExistence type="predicted"/>
<dbReference type="CDD" id="cd06225">
    <property type="entry name" value="HAMP"/>
    <property type="match status" value="1"/>
</dbReference>
<evidence type="ECO:0000256" key="3">
    <source>
        <dbReference type="ARBA" id="ARBA00012438"/>
    </source>
</evidence>
<comment type="catalytic activity">
    <reaction evidence="1">
        <text>ATP + protein L-histidine = ADP + protein N-phospho-L-histidine.</text>
        <dbReference type="EC" id="2.7.13.3"/>
    </reaction>
</comment>
<feature type="domain" description="Histidine kinase" evidence="10">
    <location>
        <begin position="372"/>
        <end position="590"/>
    </location>
</feature>
<keyword evidence="8 9" id="KW-0472">Membrane</keyword>
<dbReference type="InterPro" id="IPR003594">
    <property type="entry name" value="HATPase_dom"/>
</dbReference>
<evidence type="ECO:0000259" key="10">
    <source>
        <dbReference type="PROSITE" id="PS50109"/>
    </source>
</evidence>
<evidence type="ECO:0000256" key="2">
    <source>
        <dbReference type="ARBA" id="ARBA00004370"/>
    </source>
</evidence>
<comment type="subcellular location">
    <subcellularLocation>
        <location evidence="2">Membrane</location>
    </subcellularLocation>
</comment>
<name>A0A9D9DX93_9FIRM</name>
<dbReference type="Gene3D" id="3.30.565.10">
    <property type="entry name" value="Histidine kinase-like ATPase, C-terminal domain"/>
    <property type="match status" value="1"/>
</dbReference>
<dbReference type="GO" id="GO:0005886">
    <property type="term" value="C:plasma membrane"/>
    <property type="evidence" value="ECO:0007669"/>
    <property type="project" value="TreeGrafter"/>
</dbReference>
<protein>
    <recommendedName>
        <fullName evidence="3">histidine kinase</fullName>
        <ecNumber evidence="3">2.7.13.3</ecNumber>
    </recommendedName>
</protein>
<dbReference type="InterPro" id="IPR004358">
    <property type="entry name" value="Sig_transdc_His_kin-like_C"/>
</dbReference>
<sequence>MNIKESIKYKLIIMYLGLVLIVMIVSGSYILLRLQNIEEDKAKTQLELYTERINEQVISGGNEDNFQEELLKFSQGGSSISNTQGNIINSQGNTIASTSVVSEPFPQYRNSSVISALAGERCFDIFKRSTDTSGLAKYWISYASPVLDSDGNVKYVIFSRIDASDIKSGLDQTRRTIFIAVFLALALTIFMGYIFAKTITGPILELTSKARLLATGNLNQKVKVKSNDEIGQLTESFNHMSSELDKNIKIISNEKNKLEIILHNMSDGVISYDSLGNLIHVNSVAMDMLEISDFNMSFTEFIKKFDLSSGIYLDINKEPSKKVTFPIGEKFITANFTPYYRDKDIIDGIVVVLQDITEAKKLDDMRKEFVANVSHELRTPLTTVKSYTETLMDGAVLDEEIAMEFLGIINNEADRMAFLVRDLLQLSRFDNKQIQLSVTEIDLNSYISETVKQNKIHAEAKEQNLYFVPYDKDVFVYADRDRIGQVINNIITNAIKYSQNKACIKIFIEEDDNYYKLTVKDTGMGIPKNDLPRIFERFYRVDKARSRAMGGTGLGLAIAKEIMEIHQGKITVESEYGKGTAMTMWFNKNFKGIDDKNLE</sequence>
<keyword evidence="6" id="KW-0418">Kinase</keyword>
<keyword evidence="5" id="KW-0808">Transferase</keyword>
<dbReference type="Gene3D" id="3.30.450.20">
    <property type="entry name" value="PAS domain"/>
    <property type="match status" value="1"/>
</dbReference>
<dbReference type="SMART" id="SM00388">
    <property type="entry name" value="HisKA"/>
    <property type="match status" value="1"/>
</dbReference>
<dbReference type="CDD" id="cd00082">
    <property type="entry name" value="HisKA"/>
    <property type="match status" value="1"/>
</dbReference>
<dbReference type="EC" id="2.7.13.3" evidence="3"/>